<dbReference type="InterPro" id="IPR044066">
    <property type="entry name" value="TRIAD_supradom"/>
</dbReference>
<feature type="transmembrane region" description="Helical" evidence="11">
    <location>
        <begin position="156"/>
        <end position="182"/>
    </location>
</feature>
<keyword evidence="11" id="KW-1133">Transmembrane helix</keyword>
<evidence type="ECO:0000256" key="10">
    <source>
        <dbReference type="SAM" id="MobiDB-lite"/>
    </source>
</evidence>
<evidence type="ECO:0000256" key="8">
    <source>
        <dbReference type="ARBA" id="ARBA00022786"/>
    </source>
</evidence>
<evidence type="ECO:0000256" key="6">
    <source>
        <dbReference type="ARBA" id="ARBA00022737"/>
    </source>
</evidence>
<comment type="caution">
    <text evidence="13">The sequence shown here is derived from an EMBL/GenBank/DDBJ whole genome shotgun (WGS) entry which is preliminary data.</text>
</comment>
<reference evidence="13 14" key="1">
    <citation type="submission" date="2024-02" db="EMBL/GenBank/DDBJ databases">
        <authorList>
            <person name="Chen Y."/>
            <person name="Shah S."/>
            <person name="Dougan E. K."/>
            <person name="Thang M."/>
            <person name="Chan C."/>
        </authorList>
    </citation>
    <scope>NUCLEOTIDE SEQUENCE [LARGE SCALE GENOMIC DNA]</scope>
</reference>
<keyword evidence="7" id="KW-0863">Zinc-finger</keyword>
<feature type="transmembrane region" description="Helical" evidence="11">
    <location>
        <begin position="203"/>
        <end position="232"/>
    </location>
</feature>
<gene>
    <name evidence="13" type="ORF">SCF082_LOCUS46831</name>
</gene>
<evidence type="ECO:0000256" key="1">
    <source>
        <dbReference type="ARBA" id="ARBA00001798"/>
    </source>
</evidence>
<evidence type="ECO:0000313" key="14">
    <source>
        <dbReference type="Proteomes" id="UP001642464"/>
    </source>
</evidence>
<accession>A0ABP0RHC7</accession>
<keyword evidence="8" id="KW-0833">Ubl conjugation pathway</keyword>
<evidence type="ECO:0000259" key="12">
    <source>
        <dbReference type="PROSITE" id="PS51873"/>
    </source>
</evidence>
<proteinExistence type="predicted"/>
<dbReference type="Pfam" id="PF22605">
    <property type="entry name" value="IBR_2"/>
    <property type="match status" value="1"/>
</dbReference>
<evidence type="ECO:0000313" key="13">
    <source>
        <dbReference type="EMBL" id="CAK9100008.1"/>
    </source>
</evidence>
<dbReference type="CDD" id="cd20335">
    <property type="entry name" value="BRcat_RBR"/>
    <property type="match status" value="1"/>
</dbReference>
<evidence type="ECO:0000256" key="9">
    <source>
        <dbReference type="ARBA" id="ARBA00022833"/>
    </source>
</evidence>
<dbReference type="EC" id="2.3.2.31" evidence="3"/>
<keyword evidence="11" id="KW-0812">Transmembrane</keyword>
<dbReference type="Gene3D" id="1.20.120.1750">
    <property type="match status" value="1"/>
</dbReference>
<feature type="region of interest" description="Disordered" evidence="10">
    <location>
        <begin position="302"/>
        <end position="324"/>
    </location>
</feature>
<evidence type="ECO:0000256" key="5">
    <source>
        <dbReference type="ARBA" id="ARBA00022723"/>
    </source>
</evidence>
<protein>
    <recommendedName>
        <fullName evidence="3">RBR-type E3 ubiquitin transferase</fullName>
        <ecNumber evidence="3">2.3.2.31</ecNumber>
    </recommendedName>
</protein>
<evidence type="ECO:0000256" key="7">
    <source>
        <dbReference type="ARBA" id="ARBA00022771"/>
    </source>
</evidence>
<dbReference type="SUPFAM" id="SSF57850">
    <property type="entry name" value="RING/U-box"/>
    <property type="match status" value="2"/>
</dbReference>
<dbReference type="PROSITE" id="PS51873">
    <property type="entry name" value="TRIAD"/>
    <property type="match status" value="1"/>
</dbReference>
<comment type="catalytic activity">
    <reaction evidence="1">
        <text>[E2 ubiquitin-conjugating enzyme]-S-ubiquitinyl-L-cysteine + [acceptor protein]-L-lysine = [E2 ubiquitin-conjugating enzyme]-L-cysteine + [acceptor protein]-N(6)-ubiquitinyl-L-lysine.</text>
        <dbReference type="EC" id="2.3.2.31"/>
    </reaction>
</comment>
<keyword evidence="14" id="KW-1185">Reference proteome</keyword>
<evidence type="ECO:0000256" key="4">
    <source>
        <dbReference type="ARBA" id="ARBA00022679"/>
    </source>
</evidence>
<dbReference type="Proteomes" id="UP001642464">
    <property type="component" value="Unassembled WGS sequence"/>
</dbReference>
<dbReference type="PANTHER" id="PTHR22770:SF13">
    <property type="entry name" value="RING-TYPE DOMAIN-CONTAINING PROTEIN"/>
    <property type="match status" value="1"/>
</dbReference>
<dbReference type="InterPro" id="IPR054694">
    <property type="entry name" value="Parkin-like_IBR"/>
</dbReference>
<keyword evidence="5" id="KW-0479">Metal-binding</keyword>
<comment type="pathway">
    <text evidence="2">Protein modification; protein ubiquitination.</text>
</comment>
<dbReference type="PANTHER" id="PTHR22770">
    <property type="entry name" value="UBIQUITIN CONJUGATING ENZYME 7 INTERACTING PROTEIN-RELATED"/>
    <property type="match status" value="1"/>
</dbReference>
<sequence>MRDDETTRECPSCSVLCRPEVLGGEIQAEMQCPSCGSTFCYYHSNAHEGRPCDEYSRQISRQLREMKSGALAGSKQCPKCGVYTVKTSGCNHMTCAERTCQAHWCWVCGNEIIGGANGVLEHYSTGYCRQFPDVDEITTQGCWLTFLRILTFPFRIFFLLLGVLLILLSIAMSPLSITITLLSMNIACRLRRNRPHSQTFVKVMLMVPGVVVFTCLTLTYMIIVALVLLVILSVSMLLWEWFGCCMPGCFIDFLLNMVHGCGEFDHTHLIWLMTLPFTALEPLRPCMRCYFQHWRCCGCGGDDSDSDTSEGDGEAGFNEDDDSE</sequence>
<keyword evidence="4" id="KW-0808">Transferase</keyword>
<keyword evidence="11" id="KW-0472">Membrane</keyword>
<name>A0ABP0RHC7_9DINO</name>
<dbReference type="EMBL" id="CAXAMM010041567">
    <property type="protein sequence ID" value="CAK9100008.1"/>
    <property type="molecule type" value="Genomic_DNA"/>
</dbReference>
<evidence type="ECO:0000256" key="3">
    <source>
        <dbReference type="ARBA" id="ARBA00012251"/>
    </source>
</evidence>
<dbReference type="InterPro" id="IPR051628">
    <property type="entry name" value="LUBAC_E3_Ligases"/>
</dbReference>
<evidence type="ECO:0000256" key="11">
    <source>
        <dbReference type="SAM" id="Phobius"/>
    </source>
</evidence>
<keyword evidence="9" id="KW-0862">Zinc</keyword>
<organism evidence="13 14">
    <name type="scientific">Durusdinium trenchii</name>
    <dbReference type="NCBI Taxonomy" id="1381693"/>
    <lineage>
        <taxon>Eukaryota</taxon>
        <taxon>Sar</taxon>
        <taxon>Alveolata</taxon>
        <taxon>Dinophyceae</taxon>
        <taxon>Suessiales</taxon>
        <taxon>Symbiodiniaceae</taxon>
        <taxon>Durusdinium</taxon>
    </lineage>
</organism>
<evidence type="ECO:0000256" key="2">
    <source>
        <dbReference type="ARBA" id="ARBA00004906"/>
    </source>
</evidence>
<feature type="domain" description="RING-type" evidence="12">
    <location>
        <begin position="1"/>
        <end position="133"/>
    </location>
</feature>
<keyword evidence="6" id="KW-0677">Repeat</keyword>